<proteinExistence type="predicted"/>
<evidence type="ECO:0000259" key="1">
    <source>
        <dbReference type="PROSITE" id="PS50927"/>
    </source>
</evidence>
<dbReference type="InterPro" id="IPR036426">
    <property type="entry name" value="Bulb-type_lectin_dom_sf"/>
</dbReference>
<protein>
    <submittedName>
        <fullName evidence="2">Alpha-D-mannose-specific plant lectin</fullName>
    </submittedName>
</protein>
<dbReference type="GO" id="GO:0030246">
    <property type="term" value="F:carbohydrate binding"/>
    <property type="evidence" value="ECO:0007669"/>
    <property type="project" value="UniProtKB-KW"/>
</dbReference>
<evidence type="ECO:0000313" key="2">
    <source>
        <dbReference type="EMBL" id="KAF1977457.1"/>
    </source>
</evidence>
<name>A0A6A5VW79_9PLEO</name>
<organism evidence="2 3">
    <name type="scientific">Bimuria novae-zelandiae CBS 107.79</name>
    <dbReference type="NCBI Taxonomy" id="1447943"/>
    <lineage>
        <taxon>Eukaryota</taxon>
        <taxon>Fungi</taxon>
        <taxon>Dikarya</taxon>
        <taxon>Ascomycota</taxon>
        <taxon>Pezizomycotina</taxon>
        <taxon>Dothideomycetes</taxon>
        <taxon>Pleosporomycetidae</taxon>
        <taxon>Pleosporales</taxon>
        <taxon>Massarineae</taxon>
        <taxon>Didymosphaeriaceae</taxon>
        <taxon>Bimuria</taxon>
    </lineage>
</organism>
<feature type="domain" description="Bulb-type lectin" evidence="1">
    <location>
        <begin position="3"/>
        <end position="107"/>
    </location>
</feature>
<reference evidence="2" key="1">
    <citation type="journal article" date="2020" name="Stud. Mycol.">
        <title>101 Dothideomycetes genomes: a test case for predicting lifestyles and emergence of pathogens.</title>
        <authorList>
            <person name="Haridas S."/>
            <person name="Albert R."/>
            <person name="Binder M."/>
            <person name="Bloem J."/>
            <person name="Labutti K."/>
            <person name="Salamov A."/>
            <person name="Andreopoulos B."/>
            <person name="Baker S."/>
            <person name="Barry K."/>
            <person name="Bills G."/>
            <person name="Bluhm B."/>
            <person name="Cannon C."/>
            <person name="Castanera R."/>
            <person name="Culley D."/>
            <person name="Daum C."/>
            <person name="Ezra D."/>
            <person name="Gonzalez J."/>
            <person name="Henrissat B."/>
            <person name="Kuo A."/>
            <person name="Liang C."/>
            <person name="Lipzen A."/>
            <person name="Lutzoni F."/>
            <person name="Magnuson J."/>
            <person name="Mondo S."/>
            <person name="Nolan M."/>
            <person name="Ohm R."/>
            <person name="Pangilinan J."/>
            <person name="Park H.-J."/>
            <person name="Ramirez L."/>
            <person name="Alfaro M."/>
            <person name="Sun H."/>
            <person name="Tritt A."/>
            <person name="Yoshinaga Y."/>
            <person name="Zwiers L.-H."/>
            <person name="Turgeon B."/>
            <person name="Goodwin S."/>
            <person name="Spatafora J."/>
            <person name="Crous P."/>
            <person name="Grigoriev I."/>
        </authorList>
    </citation>
    <scope>NUCLEOTIDE SEQUENCE</scope>
    <source>
        <strain evidence="2">CBS 107.79</strain>
    </source>
</reference>
<dbReference type="EMBL" id="ML976663">
    <property type="protein sequence ID" value="KAF1977457.1"/>
    <property type="molecule type" value="Genomic_DNA"/>
</dbReference>
<dbReference type="AlphaFoldDB" id="A0A6A5VW79"/>
<dbReference type="OrthoDB" id="3827652at2759"/>
<keyword evidence="3" id="KW-1185">Reference proteome</keyword>
<keyword evidence="2" id="KW-0430">Lectin</keyword>
<gene>
    <name evidence="2" type="ORF">BU23DRAFT_564964</name>
</gene>
<dbReference type="Proteomes" id="UP000800036">
    <property type="component" value="Unassembled WGS sequence"/>
</dbReference>
<dbReference type="InterPro" id="IPR001480">
    <property type="entry name" value="Bulb-type_lectin_dom"/>
</dbReference>
<sequence length="107" mass="11724">MTRSELHTGDQLKINESLVSPDGRTTLTLQPDGHLVVQVDGKFIWGSWTKGRGGTVLSLQPDGNLVLYTVAGVAVWASNTNHHDGATMRPAVQNDNNVVIYMNNYYV</sequence>
<dbReference type="SMART" id="SM00108">
    <property type="entry name" value="B_lectin"/>
    <property type="match status" value="1"/>
</dbReference>
<accession>A0A6A5VW79</accession>
<dbReference type="Gene3D" id="2.90.10.10">
    <property type="entry name" value="Bulb-type lectin domain"/>
    <property type="match status" value="2"/>
</dbReference>
<dbReference type="PROSITE" id="PS50927">
    <property type="entry name" value="BULB_LECTIN"/>
    <property type="match status" value="1"/>
</dbReference>
<dbReference type="SUPFAM" id="SSF51110">
    <property type="entry name" value="alpha-D-mannose-specific plant lectins"/>
    <property type="match status" value="1"/>
</dbReference>
<evidence type="ECO:0000313" key="3">
    <source>
        <dbReference type="Proteomes" id="UP000800036"/>
    </source>
</evidence>